<gene>
    <name evidence="2" type="ORF">PGAL8A_00392400</name>
</gene>
<dbReference type="RefSeq" id="XP_028527041.1">
    <property type="nucleotide sequence ID" value="XM_028670272.1"/>
</dbReference>
<dbReference type="PANTHER" id="PTHR12472:SF0">
    <property type="entry name" value="RAB3 GTPASE-ACTIVATING PROTEIN NON-CATALYTIC SUBUNIT"/>
    <property type="match status" value="1"/>
</dbReference>
<dbReference type="SUPFAM" id="SSF101898">
    <property type="entry name" value="NHL repeat"/>
    <property type="match status" value="1"/>
</dbReference>
<evidence type="ECO:0000313" key="3">
    <source>
        <dbReference type="Proteomes" id="UP000220797"/>
    </source>
</evidence>
<organism evidence="2 3">
    <name type="scientific">Plasmodium gallinaceum</name>
    <dbReference type="NCBI Taxonomy" id="5849"/>
    <lineage>
        <taxon>Eukaryota</taxon>
        <taxon>Sar</taxon>
        <taxon>Alveolata</taxon>
        <taxon>Apicomplexa</taxon>
        <taxon>Aconoidasida</taxon>
        <taxon>Haemosporida</taxon>
        <taxon>Plasmodiidae</taxon>
        <taxon>Plasmodium</taxon>
        <taxon>Plasmodium (Haemamoeba)</taxon>
    </lineage>
</organism>
<dbReference type="InterPro" id="IPR026059">
    <property type="entry name" value="Rab3GAP2"/>
</dbReference>
<protein>
    <recommendedName>
        <fullName evidence="1">Rab3-GAP regulatory subunit N-terminal domain-containing protein</fullName>
    </recommendedName>
</protein>
<dbReference type="GeneID" id="39732454"/>
<evidence type="ECO:0000313" key="2">
    <source>
        <dbReference type="EMBL" id="CRG94220.1"/>
    </source>
</evidence>
<name>A0A1J1GPI8_PLAGA</name>
<keyword evidence="3" id="KW-1185">Reference proteome</keyword>
<dbReference type="OMA" id="HEGIICM"/>
<dbReference type="OrthoDB" id="2019917at2759"/>
<comment type="caution">
    <text evidence="2">The sequence shown here is derived from an EMBL/GenBank/DDBJ whole genome shotgun (WGS) entry which is preliminary data.</text>
</comment>
<proteinExistence type="predicted"/>
<feature type="domain" description="Rab3-GAP regulatory subunit N-terminal" evidence="1">
    <location>
        <begin position="296"/>
        <end position="484"/>
    </location>
</feature>
<dbReference type="Proteomes" id="UP000220797">
    <property type="component" value="Unassembled WGS sequence"/>
</dbReference>
<accession>A0A1J1GPI8</accession>
<dbReference type="PANTHER" id="PTHR12472">
    <property type="entry name" value="RAB3-GAP REGULATORY DOMAIN"/>
    <property type="match status" value="1"/>
</dbReference>
<dbReference type="VEuPathDB" id="PlasmoDB:PGAL8A_00392400"/>
<dbReference type="EMBL" id="CVMV01000022">
    <property type="protein sequence ID" value="CRG94220.1"/>
    <property type="molecule type" value="Genomic_DNA"/>
</dbReference>
<evidence type="ECO:0000259" key="1">
    <source>
        <dbReference type="Pfam" id="PF14655"/>
    </source>
</evidence>
<dbReference type="Pfam" id="PF14655">
    <property type="entry name" value="RAB3GAP2_N"/>
    <property type="match status" value="1"/>
</dbReference>
<sequence length="531" mass="63085">MNKNDMNYSILNNYDKQKVIEESNNYLKSISHKNSNASDFKTYVDDTLHENNDENSSDKKIQIEEVFTLEILIKILSKIFLKGNYCITKEDINIKNCKVKIFESKNHLRNVKDEDDNFINIIFYFLNKNYLFFIIYCLNKKNVVYLNFFNPLLYEKEKIEVFNLFFINNFFPHIIFGLNNGKVLLYNHEGIICMHNKFIESKIKNIFIENQKDYILFLHENNIIVNSNTHIIKSAIEKNLKILPFDYIFSINKNICINHIILRCDNSNDFYKKDVYSMYNKDDLICYLNNTIKNIPNNNNTNINYIVTSNSTTLSIFNIVKQNCQNEFLSRKENFSISEKISSKINSFIKNIFTKRSESNDINALNNNSSTIDILNSNIVHCFNDPKRNIIDICICPWNSYLILALDNLGRISLFNISTLNILYIWKSYRSAFMAFVEKISPSNDQKPFYDLNSNYFNKGILFYLKTRNLIEIWDFNTLNKIYSVRTYEDPTFLKIFFVDNNSPNKIFFFNSNHHVFLMNTKFELFYLKWI</sequence>
<reference evidence="2" key="1">
    <citation type="submission" date="2015-04" db="EMBL/GenBank/DDBJ databases">
        <authorList>
            <consortium name="Pathogen Informatics"/>
        </authorList>
    </citation>
    <scope>NUCLEOTIDE SEQUENCE [LARGE SCALE GENOMIC DNA]</scope>
    <source>
        <strain evidence="2">8A</strain>
    </source>
</reference>
<dbReference type="InterPro" id="IPR032839">
    <property type="entry name" value="RAB3GAP_N"/>
</dbReference>
<dbReference type="AlphaFoldDB" id="A0A1J1GPI8"/>